<protein>
    <submittedName>
        <fullName evidence="2">Uncharacterized protein</fullName>
    </submittedName>
</protein>
<proteinExistence type="predicted"/>
<organism evidence="2 3">
    <name type="scientific">Oceanobacillus arenosus</name>
    <dbReference type="NCBI Taxonomy" id="1229153"/>
    <lineage>
        <taxon>Bacteria</taxon>
        <taxon>Bacillati</taxon>
        <taxon>Bacillota</taxon>
        <taxon>Bacilli</taxon>
        <taxon>Bacillales</taxon>
        <taxon>Bacillaceae</taxon>
        <taxon>Oceanobacillus</taxon>
    </lineage>
</organism>
<feature type="transmembrane region" description="Helical" evidence="1">
    <location>
        <begin position="35"/>
        <end position="52"/>
    </location>
</feature>
<evidence type="ECO:0000313" key="2">
    <source>
        <dbReference type="EMBL" id="RDW18692.1"/>
    </source>
</evidence>
<evidence type="ECO:0000256" key="1">
    <source>
        <dbReference type="SAM" id="Phobius"/>
    </source>
</evidence>
<comment type="caution">
    <text evidence="2">The sequence shown here is derived from an EMBL/GenBank/DDBJ whole genome shotgun (WGS) entry which is preliminary data.</text>
</comment>
<sequence>MKWKLRIPMMLFIFELVSGIHQFYADMFIFKENNFLNSIQYLGALGIIFYILEKTGVHEKRVNFLIGIL</sequence>
<keyword evidence="1" id="KW-1133">Transmembrane helix</keyword>
<keyword evidence="1" id="KW-0812">Transmembrane</keyword>
<dbReference type="Proteomes" id="UP000257143">
    <property type="component" value="Unassembled WGS sequence"/>
</dbReference>
<name>A0A3D8PSJ2_9BACI</name>
<dbReference type="AlphaFoldDB" id="A0A3D8PSJ2"/>
<accession>A0A3D8PSJ2</accession>
<evidence type="ECO:0000313" key="3">
    <source>
        <dbReference type="Proteomes" id="UP000257143"/>
    </source>
</evidence>
<dbReference type="RefSeq" id="WP_115773152.1">
    <property type="nucleotide sequence ID" value="NZ_PIOC01000016.1"/>
</dbReference>
<keyword evidence="3" id="KW-1185">Reference proteome</keyword>
<reference evidence="3" key="1">
    <citation type="submission" date="2017-11" db="EMBL/GenBank/DDBJ databases">
        <authorList>
            <person name="Zhu W."/>
        </authorList>
    </citation>
    <scope>NUCLEOTIDE SEQUENCE [LARGE SCALE GENOMIC DNA]</scope>
    <source>
        <strain evidence="3">CAU 1183</strain>
    </source>
</reference>
<dbReference type="OrthoDB" id="2941030at2"/>
<dbReference type="EMBL" id="PIOC01000016">
    <property type="protein sequence ID" value="RDW18692.1"/>
    <property type="molecule type" value="Genomic_DNA"/>
</dbReference>
<keyword evidence="1" id="KW-0472">Membrane</keyword>
<gene>
    <name evidence="2" type="ORF">CWR48_10230</name>
</gene>